<dbReference type="Proteomes" id="UP000297839">
    <property type="component" value="Unassembled WGS sequence"/>
</dbReference>
<dbReference type="AlphaFoldDB" id="A0A4Z0BRV6"/>
<evidence type="ECO:0000313" key="1">
    <source>
        <dbReference type="EMBL" id="TFZ02037.1"/>
    </source>
</evidence>
<gene>
    <name evidence="1" type="ORF">EZ216_12735</name>
</gene>
<accession>A0A4Z0BRV6</accession>
<organism evidence="1 2">
    <name type="scientific">Ramlibacter humi</name>
    <dbReference type="NCBI Taxonomy" id="2530451"/>
    <lineage>
        <taxon>Bacteria</taxon>
        <taxon>Pseudomonadati</taxon>
        <taxon>Pseudomonadota</taxon>
        <taxon>Betaproteobacteria</taxon>
        <taxon>Burkholderiales</taxon>
        <taxon>Comamonadaceae</taxon>
        <taxon>Ramlibacter</taxon>
    </lineage>
</organism>
<dbReference type="EMBL" id="SMLK01000003">
    <property type="protein sequence ID" value="TFZ02037.1"/>
    <property type="molecule type" value="Genomic_DNA"/>
</dbReference>
<keyword evidence="2" id="KW-1185">Reference proteome</keyword>
<reference evidence="1 2" key="1">
    <citation type="submission" date="2019-03" db="EMBL/GenBank/DDBJ databases">
        <title>Ramlibacter sp. 18x22-1, whole genome shotgun sequence.</title>
        <authorList>
            <person name="Zhang X."/>
            <person name="Feng G."/>
            <person name="Zhu H."/>
        </authorList>
    </citation>
    <scope>NUCLEOTIDE SEQUENCE [LARGE SCALE GENOMIC DNA]</scope>
    <source>
        <strain evidence="1 2">18x22-1</strain>
    </source>
</reference>
<proteinExistence type="predicted"/>
<dbReference type="SUPFAM" id="SSF54637">
    <property type="entry name" value="Thioesterase/thiol ester dehydrase-isomerase"/>
    <property type="match status" value="1"/>
</dbReference>
<dbReference type="InterPro" id="IPR029069">
    <property type="entry name" value="HotDog_dom_sf"/>
</dbReference>
<dbReference type="InterPro" id="IPR003736">
    <property type="entry name" value="PAAI_dom"/>
</dbReference>
<dbReference type="NCBIfam" id="TIGR00369">
    <property type="entry name" value="unchar_dom_1"/>
    <property type="match status" value="1"/>
</dbReference>
<evidence type="ECO:0000313" key="2">
    <source>
        <dbReference type="Proteomes" id="UP000297839"/>
    </source>
</evidence>
<protein>
    <submittedName>
        <fullName evidence="1">PaaI family thioesterase</fullName>
    </submittedName>
</protein>
<dbReference type="GO" id="GO:0016790">
    <property type="term" value="F:thiolester hydrolase activity"/>
    <property type="evidence" value="ECO:0007669"/>
    <property type="project" value="UniProtKB-ARBA"/>
</dbReference>
<sequence length="159" mass="16373">MPRTTGENAMVSYSPPELQPGLRADLAAAIEAMPSSRLIGLRVRGFAPGGVSLLELPMSPQVTFDGRVVQGGVVGMLADYAGVSAASSTLPAGWAASTTAFEVHNLAPAVGERLLAVGQAVQVGKSHAVSTARVWAMLGEDATLVAVATTTCRPFEARR</sequence>
<dbReference type="CDD" id="cd03443">
    <property type="entry name" value="PaaI_thioesterase"/>
    <property type="match status" value="1"/>
</dbReference>
<comment type="caution">
    <text evidence="1">The sequence shown here is derived from an EMBL/GenBank/DDBJ whole genome shotgun (WGS) entry which is preliminary data.</text>
</comment>
<dbReference type="Gene3D" id="3.10.129.10">
    <property type="entry name" value="Hotdog Thioesterase"/>
    <property type="match status" value="1"/>
</dbReference>
<name>A0A4Z0BRV6_9BURK</name>